<proteinExistence type="predicted"/>
<feature type="compositionally biased region" description="Basic and acidic residues" evidence="1">
    <location>
        <begin position="32"/>
        <end position="45"/>
    </location>
</feature>
<feature type="region of interest" description="Disordered" evidence="1">
    <location>
        <begin position="1"/>
        <end position="111"/>
    </location>
</feature>
<evidence type="ECO:0000313" key="2">
    <source>
        <dbReference type="EMBL" id="PHH70666.1"/>
    </source>
</evidence>
<feature type="compositionally biased region" description="Basic residues" evidence="1">
    <location>
        <begin position="92"/>
        <end position="110"/>
    </location>
</feature>
<dbReference type="Proteomes" id="UP000226431">
    <property type="component" value="Unassembled WGS sequence"/>
</dbReference>
<protein>
    <submittedName>
        <fullName evidence="2">Uncharacterized protein</fullName>
    </submittedName>
</protein>
<evidence type="ECO:0000256" key="1">
    <source>
        <dbReference type="SAM" id="MobiDB-lite"/>
    </source>
</evidence>
<gene>
    <name evidence="2" type="ORF">CDD80_5803</name>
</gene>
<sequence>MAAAADDILYGDKSSDALCGDAPRTAKGKGKLVHDGDSDKGKDKGPQQPAGSGNLRQRWPATALPAIAEEAGGSGDELLPQPPAAERERIRVQRQARRRSRPGSRGRWPRKAGDVVLEMQPLGAGQDLEGEARGWWWKVKRCLRACCCCCRRWI</sequence>
<comment type="caution">
    <text evidence="2">The sequence shown here is derived from an EMBL/GenBank/DDBJ whole genome shotgun (WGS) entry which is preliminary data.</text>
</comment>
<organism evidence="2 3">
    <name type="scientific">Ophiocordyceps camponoti-rufipedis</name>
    <dbReference type="NCBI Taxonomy" id="2004952"/>
    <lineage>
        <taxon>Eukaryota</taxon>
        <taxon>Fungi</taxon>
        <taxon>Dikarya</taxon>
        <taxon>Ascomycota</taxon>
        <taxon>Pezizomycotina</taxon>
        <taxon>Sordariomycetes</taxon>
        <taxon>Hypocreomycetidae</taxon>
        <taxon>Hypocreales</taxon>
        <taxon>Ophiocordycipitaceae</taxon>
        <taxon>Ophiocordyceps</taxon>
    </lineage>
</organism>
<accession>A0A2C5YSF8</accession>
<reference evidence="2 3" key="1">
    <citation type="submission" date="2017-06" db="EMBL/GenBank/DDBJ databases">
        <title>Ant-infecting Ophiocordyceps genomes reveal a high diversity of potential behavioral manipulation genes and a possible major role for enterotoxins.</title>
        <authorList>
            <person name="De Bekker C."/>
            <person name="Evans H.C."/>
            <person name="Brachmann A."/>
            <person name="Hughes D.P."/>
        </authorList>
    </citation>
    <scope>NUCLEOTIDE SEQUENCE [LARGE SCALE GENOMIC DNA]</scope>
    <source>
        <strain evidence="2 3">Map16</strain>
    </source>
</reference>
<dbReference type="EMBL" id="NJES01000599">
    <property type="protein sequence ID" value="PHH70666.1"/>
    <property type="molecule type" value="Genomic_DNA"/>
</dbReference>
<name>A0A2C5YSF8_9HYPO</name>
<evidence type="ECO:0000313" key="3">
    <source>
        <dbReference type="Proteomes" id="UP000226431"/>
    </source>
</evidence>
<keyword evidence="3" id="KW-1185">Reference proteome</keyword>
<dbReference type="AlphaFoldDB" id="A0A2C5YSF8"/>
<dbReference type="OrthoDB" id="10469340at2759"/>